<evidence type="ECO:0000259" key="1">
    <source>
        <dbReference type="Pfam" id="PF01636"/>
    </source>
</evidence>
<dbReference type="Pfam" id="PF01636">
    <property type="entry name" value="APH"/>
    <property type="match status" value="1"/>
</dbReference>
<dbReference type="EC" id="2.7.-.-" evidence="2"/>
<evidence type="ECO:0000313" key="3">
    <source>
        <dbReference type="Proteomes" id="UP001241758"/>
    </source>
</evidence>
<keyword evidence="2" id="KW-0808">Transferase</keyword>
<dbReference type="PANTHER" id="PTHR21310">
    <property type="entry name" value="AMINOGLYCOSIDE PHOSPHOTRANSFERASE-RELATED-RELATED"/>
    <property type="match status" value="1"/>
</dbReference>
<comment type="caution">
    <text evidence="2">The sequence shown here is derived from an EMBL/GenBank/DDBJ whole genome shotgun (WGS) entry which is preliminary data.</text>
</comment>
<dbReference type="GO" id="GO:0016301">
    <property type="term" value="F:kinase activity"/>
    <property type="evidence" value="ECO:0007669"/>
    <property type="project" value="UniProtKB-KW"/>
</dbReference>
<organism evidence="2 3">
    <name type="scientific">Actinoplanes sandaracinus</name>
    <dbReference type="NCBI Taxonomy" id="3045177"/>
    <lineage>
        <taxon>Bacteria</taxon>
        <taxon>Bacillati</taxon>
        <taxon>Actinomycetota</taxon>
        <taxon>Actinomycetes</taxon>
        <taxon>Micromonosporales</taxon>
        <taxon>Micromonosporaceae</taxon>
        <taxon>Actinoplanes</taxon>
    </lineage>
</organism>
<feature type="domain" description="Aminoglycoside phosphotransferase" evidence="1">
    <location>
        <begin position="50"/>
        <end position="261"/>
    </location>
</feature>
<dbReference type="InterPro" id="IPR002575">
    <property type="entry name" value="Aminoglycoside_PTrfase"/>
</dbReference>
<dbReference type="CDD" id="cd05120">
    <property type="entry name" value="APH_ChoK_like"/>
    <property type="match status" value="1"/>
</dbReference>
<accession>A0ABT6WBN3</accession>
<dbReference type="PANTHER" id="PTHR21310:SF15">
    <property type="entry name" value="AMINOGLYCOSIDE PHOSPHOTRANSFERASE DOMAIN-CONTAINING PROTEIN"/>
    <property type="match status" value="1"/>
</dbReference>
<name>A0ABT6WBN3_9ACTN</name>
<dbReference type="InterPro" id="IPR016259">
    <property type="entry name" value="Hygromycin-B_Kinase"/>
</dbReference>
<dbReference type="SUPFAM" id="SSF56112">
    <property type="entry name" value="Protein kinase-like (PK-like)"/>
    <property type="match status" value="1"/>
</dbReference>
<dbReference type="Gene3D" id="3.90.1200.10">
    <property type="match status" value="1"/>
</dbReference>
<evidence type="ECO:0000313" key="2">
    <source>
        <dbReference type="EMBL" id="MDI6097133.1"/>
    </source>
</evidence>
<sequence>MRLPVANSVEAFGALDEVALRPGAEALLHDLGVDAATAERFTTGSLPVYRAGDLVLKLFPQVHVDEHPVETAVLQAVHGRLPIPTPRVVGSGERDGWGYVLMSRMPGVPLTEAWNDIPAAGRDRLADDLGQAVAALHALPPPAIDDWWPRDWDAFVAGQRTGCVERQRDRGLAPEWLEQIPAALDVDLTDSRRVLLHTEIMRDHLLVSPEGGWHFSGLIDFEPAMRGAAEYEFVGVGCFVAEGDARFLGRFLRAYGHPADTGFPRRMMAWSLLHYYSNLPAWMRRLPGPARPTFDDLADRWFGTA</sequence>
<dbReference type="RefSeq" id="WP_282756353.1">
    <property type="nucleotide sequence ID" value="NZ_JASCTH010000001.1"/>
</dbReference>
<protein>
    <submittedName>
        <fullName evidence="2">Aminoglycoside 3'-phosphotransferase/choline kinase family protein</fullName>
        <ecNumber evidence="2">2.7.-.-</ecNumber>
    </submittedName>
</protein>
<reference evidence="2 3" key="1">
    <citation type="submission" date="2023-05" db="EMBL/GenBank/DDBJ databases">
        <title>Actinoplanes sp. NEAU-A12 genome sequencing.</title>
        <authorList>
            <person name="Wang Z.-S."/>
        </authorList>
    </citation>
    <scope>NUCLEOTIDE SEQUENCE [LARGE SCALE GENOMIC DNA]</scope>
    <source>
        <strain evidence="2 3">NEAU-A12</strain>
    </source>
</reference>
<keyword evidence="2" id="KW-0418">Kinase</keyword>
<dbReference type="InterPro" id="IPR011009">
    <property type="entry name" value="Kinase-like_dom_sf"/>
</dbReference>
<dbReference type="InterPro" id="IPR051678">
    <property type="entry name" value="AGP_Transferase"/>
</dbReference>
<dbReference type="Proteomes" id="UP001241758">
    <property type="component" value="Unassembled WGS sequence"/>
</dbReference>
<dbReference type="PIRSF" id="PIRSF000707">
    <property type="entry name" value="Hygromycin-B_kinase"/>
    <property type="match status" value="1"/>
</dbReference>
<gene>
    <name evidence="2" type="ORF">QLQ12_00735</name>
</gene>
<proteinExistence type="predicted"/>
<dbReference type="EMBL" id="JASCTH010000001">
    <property type="protein sequence ID" value="MDI6097133.1"/>
    <property type="molecule type" value="Genomic_DNA"/>
</dbReference>
<keyword evidence="3" id="KW-1185">Reference proteome</keyword>